<dbReference type="Proteomes" id="UP000290191">
    <property type="component" value="Unassembled WGS sequence"/>
</dbReference>
<comment type="caution">
    <text evidence="7">The sequence shown here is derived from an EMBL/GenBank/DDBJ whole genome shotgun (WGS) entry which is preliminary data.</text>
</comment>
<evidence type="ECO:0000256" key="3">
    <source>
        <dbReference type="ARBA" id="ARBA00023004"/>
    </source>
</evidence>
<proteinExistence type="predicted"/>
<evidence type="ECO:0000313" key="7">
    <source>
        <dbReference type="EMBL" id="RXJ63547.1"/>
    </source>
</evidence>
<keyword evidence="3 4" id="KW-0408">Iron</keyword>
<feature type="domain" description="Cytochrome c" evidence="6">
    <location>
        <begin position="15"/>
        <end position="95"/>
    </location>
</feature>
<accession>A0A4Q0Y0K4</accession>
<dbReference type="GO" id="GO:0020037">
    <property type="term" value="F:heme binding"/>
    <property type="evidence" value="ECO:0007669"/>
    <property type="project" value="InterPro"/>
</dbReference>
<evidence type="ECO:0000256" key="4">
    <source>
        <dbReference type="PROSITE-ProRule" id="PRU00433"/>
    </source>
</evidence>
<dbReference type="EMBL" id="PDKO01000003">
    <property type="protein sequence ID" value="RXJ63547.1"/>
    <property type="molecule type" value="Genomic_DNA"/>
</dbReference>
<keyword evidence="2 4" id="KW-0479">Metal-binding</keyword>
<evidence type="ECO:0000256" key="2">
    <source>
        <dbReference type="ARBA" id="ARBA00022723"/>
    </source>
</evidence>
<name>A0A4Q0Y0K4_9BACT</name>
<dbReference type="GO" id="GO:0046872">
    <property type="term" value="F:metal ion binding"/>
    <property type="evidence" value="ECO:0007669"/>
    <property type="project" value="UniProtKB-KW"/>
</dbReference>
<dbReference type="Pfam" id="PF00034">
    <property type="entry name" value="Cytochrom_C"/>
    <property type="match status" value="1"/>
</dbReference>
<dbReference type="InterPro" id="IPR036909">
    <property type="entry name" value="Cyt_c-like_dom_sf"/>
</dbReference>
<dbReference type="SUPFAM" id="SSF46626">
    <property type="entry name" value="Cytochrome c"/>
    <property type="match status" value="1"/>
</dbReference>
<evidence type="ECO:0000259" key="6">
    <source>
        <dbReference type="PROSITE" id="PS51007"/>
    </source>
</evidence>
<dbReference type="OrthoDB" id="5340148at2"/>
<dbReference type="RefSeq" id="WP_129081606.1">
    <property type="nucleotide sequence ID" value="NZ_CP041070.1"/>
</dbReference>
<reference evidence="7 8" key="1">
    <citation type="submission" date="2017-10" db="EMBL/GenBank/DDBJ databases">
        <title>Genomics of the genus Arcobacter.</title>
        <authorList>
            <person name="Perez-Cataluna A."/>
            <person name="Figueras M.J."/>
        </authorList>
    </citation>
    <scope>NUCLEOTIDE SEQUENCE [LARGE SCALE GENOMIC DNA]</scope>
    <source>
        <strain evidence="7 8">DSM 24636</strain>
    </source>
</reference>
<evidence type="ECO:0000256" key="1">
    <source>
        <dbReference type="ARBA" id="ARBA00022617"/>
    </source>
</evidence>
<dbReference type="AlphaFoldDB" id="A0A4Q0Y0K4"/>
<keyword evidence="8" id="KW-1185">Reference proteome</keyword>
<sequence length="95" mass="9997">MKKMLTAITLVACTVSVSSATALYTKCVQCHGTNGEKVALGKSKIIKDMSKADFIAAMKGYQDGSYGGAMKAVMTPQATGLSEADIKEIADFIIK</sequence>
<evidence type="ECO:0000313" key="8">
    <source>
        <dbReference type="Proteomes" id="UP000290191"/>
    </source>
</evidence>
<protein>
    <submittedName>
        <fullName evidence="7">Cytochrome C</fullName>
    </submittedName>
</protein>
<feature type="signal peptide" evidence="5">
    <location>
        <begin position="1"/>
        <end position="22"/>
    </location>
</feature>
<dbReference type="Gene3D" id="1.10.760.10">
    <property type="entry name" value="Cytochrome c-like domain"/>
    <property type="match status" value="1"/>
</dbReference>
<dbReference type="InterPro" id="IPR009056">
    <property type="entry name" value="Cyt_c-like_dom"/>
</dbReference>
<evidence type="ECO:0000256" key="5">
    <source>
        <dbReference type="SAM" id="SignalP"/>
    </source>
</evidence>
<keyword evidence="1 4" id="KW-0349">Heme</keyword>
<dbReference type="STRING" id="877500.GCA_000935065_00178"/>
<gene>
    <name evidence="7" type="ORF">CRV06_04975</name>
</gene>
<keyword evidence="5" id="KW-0732">Signal</keyword>
<feature type="chain" id="PRO_5021022348" evidence="5">
    <location>
        <begin position="23"/>
        <end position="95"/>
    </location>
</feature>
<dbReference type="GO" id="GO:0009055">
    <property type="term" value="F:electron transfer activity"/>
    <property type="evidence" value="ECO:0007669"/>
    <property type="project" value="InterPro"/>
</dbReference>
<dbReference type="PROSITE" id="PS51007">
    <property type="entry name" value="CYTC"/>
    <property type="match status" value="1"/>
</dbReference>
<organism evidence="7 8">
    <name type="scientific">Halarcobacter anaerophilus</name>
    <dbReference type="NCBI Taxonomy" id="877500"/>
    <lineage>
        <taxon>Bacteria</taxon>
        <taxon>Pseudomonadati</taxon>
        <taxon>Campylobacterota</taxon>
        <taxon>Epsilonproteobacteria</taxon>
        <taxon>Campylobacterales</taxon>
        <taxon>Arcobacteraceae</taxon>
        <taxon>Halarcobacter</taxon>
    </lineage>
</organism>